<sequence>MTRPANKRTLASRPSTVSVSLDERARIPFALVGVLLLVTSITSVTLLQSRVAPEPTVDASLAMDRTAATTQTVVRNAVADAAAEAAREPLLVADADHPWGVAVANVDETEDPAWTRELPEADDADVDPDRAFERYLKLRIYAAVETDLGHLDGPFREDTTTNVSVPPLEENTTSATDAIDRVRLRPGIDPTNDLEPGQLEVTIENVELTVRRNGREIASRTDDVTVTVGTNVFVLHQLTREYERQLNTGIVEGGLDDPTSVNGLGQQYAARIYPLAWARGIAQWGGAPLSEVIANRHAEVMANDAVFSVQDSVFGTTDPNSRAVMRNAWGCLAAQDAEELYDGQTGDEPAVADAEAFCSGLEYVYGDQNANLDEPVDTADVMESAADAVGTEAGMGSERTISVDEFADLAYAQTLTELDVHDVIDDVHSVETRATLERGTDRTNRPSSRQPSGLRDSSNWTRTRNDLHTETTVDVSVDEDDPDTAERETTYLSATATVRHDHERSLRWSYDGPEDVSSPVTRTRRSASTYETEIEVNARHTDRDAIEYRGIDGGYDEAVDDEWPTSLPDEFFDGDDAWDGLLEDPLPLDTYAQFPDESVERLLAVDPDGDVETQLERQITAPEDVTSERQLRRQLAVADEDRATLETDPPNELIAAAIALDLYFVRTQLQEEADDVTFDDGELLTGDPFGELNEEVDEQLVYYGVSDRYPTAADKARVEARQNYIDNVNGQLETTSETTRLVQDELDDRIDVELGVTDDVDGALEGLTDFTREVAGGRADYQQAEIETPYSDEVEVTPSGSPTYLSLESVEAEEVPATGNATHTPMVARNNNWFAIPYGELDVGILGDVLSWLFDASDDHVLTLRMAGELLEAARLADVLLEEEGEQLVDSDAVYEDLEDAVNQRINNLDGETASRVNEPNNDLNLDEGEIESLINEGINNIGDGTSGQQAAMLGSGDGIDYVEQYVYEEIKVENHGKQPYMNEDIFKQSAAVSVRYALSEAVNESTVDDFDPDYVDYLNESLRDELEERTEEIVAQRVNETIDESDLEHEWLRNNESGMLDEGGEFDLSPNRIPAGMPLVPLPSGWVATTNVWDVEVKGEYARFELESNAGTPTATAGERYVREAGAVSLEGNRLGSTRPISFESQTLVIVVVPPQRLGVGDRTGDWAEESQGWPEAGPEYATN</sequence>
<feature type="region of interest" description="Disordered" evidence="1">
    <location>
        <begin position="1162"/>
        <end position="1185"/>
    </location>
</feature>
<protein>
    <submittedName>
        <fullName evidence="2">Uncharacterized protein</fullName>
    </submittedName>
</protein>
<feature type="compositionally biased region" description="Basic and acidic residues" evidence="1">
    <location>
        <begin position="435"/>
        <end position="444"/>
    </location>
</feature>
<evidence type="ECO:0000313" key="3">
    <source>
        <dbReference type="Proteomes" id="UP000281431"/>
    </source>
</evidence>
<dbReference type="AlphaFoldDB" id="A0A3N6MEM6"/>
<gene>
    <name evidence="2" type="ORF">EA472_07495</name>
</gene>
<accession>A0A3N6MEM6</accession>
<dbReference type="Proteomes" id="UP000281431">
    <property type="component" value="Unassembled WGS sequence"/>
</dbReference>
<dbReference type="Pfam" id="PF23957">
    <property type="entry name" value="DUF7286"/>
    <property type="match status" value="1"/>
</dbReference>
<feature type="region of interest" description="Disordered" evidence="1">
    <location>
        <begin position="510"/>
        <end position="529"/>
    </location>
</feature>
<dbReference type="EMBL" id="REFZ01000004">
    <property type="protein sequence ID" value="RQH01288.1"/>
    <property type="molecule type" value="Genomic_DNA"/>
</dbReference>
<dbReference type="InterPro" id="IPR055710">
    <property type="entry name" value="DUF7286"/>
</dbReference>
<keyword evidence="3" id="KW-1185">Reference proteome</keyword>
<proteinExistence type="predicted"/>
<organism evidence="2 3">
    <name type="scientific">Natrarchaeobius chitinivorans</name>
    <dbReference type="NCBI Taxonomy" id="1679083"/>
    <lineage>
        <taxon>Archaea</taxon>
        <taxon>Methanobacteriati</taxon>
        <taxon>Methanobacteriota</taxon>
        <taxon>Stenosarchaea group</taxon>
        <taxon>Halobacteria</taxon>
        <taxon>Halobacteriales</taxon>
        <taxon>Natrialbaceae</taxon>
        <taxon>Natrarchaeobius</taxon>
    </lineage>
</organism>
<evidence type="ECO:0000313" key="2">
    <source>
        <dbReference type="EMBL" id="RQH01288.1"/>
    </source>
</evidence>
<name>A0A3N6MEM6_NATCH</name>
<evidence type="ECO:0000256" key="1">
    <source>
        <dbReference type="SAM" id="MobiDB-lite"/>
    </source>
</evidence>
<feature type="region of interest" description="Disordered" evidence="1">
    <location>
        <begin position="435"/>
        <end position="486"/>
    </location>
</feature>
<comment type="caution">
    <text evidence="2">The sequence shown here is derived from an EMBL/GenBank/DDBJ whole genome shotgun (WGS) entry which is preliminary data.</text>
</comment>
<feature type="compositionally biased region" description="Polar residues" evidence="1">
    <location>
        <begin position="518"/>
        <end position="529"/>
    </location>
</feature>
<reference evidence="2 3" key="1">
    <citation type="submission" date="2018-10" db="EMBL/GenBank/DDBJ databases">
        <title>Natrarchaeobius chitinivorans gen. nov., sp. nov., and Natrarchaeobius haloalkaliphilus sp. nov., alkaliphilic, chitin-utilizing haloarchaea from hypersaline alkaline lakes.</title>
        <authorList>
            <person name="Sorokin D.Y."/>
            <person name="Elcheninov A.G."/>
            <person name="Kostrikina N.A."/>
            <person name="Bale N.J."/>
            <person name="Sinninghe Damste J.S."/>
            <person name="Khijniak T.V."/>
            <person name="Kublanov I.V."/>
            <person name="Toshchakov S.V."/>
        </authorList>
    </citation>
    <scope>NUCLEOTIDE SEQUENCE [LARGE SCALE GENOMIC DNA]</scope>
    <source>
        <strain evidence="2 3">AArcht7</strain>
    </source>
</reference>
<feature type="compositionally biased region" description="Polar residues" evidence="1">
    <location>
        <begin position="445"/>
        <end position="462"/>
    </location>
</feature>